<dbReference type="GO" id="GO:0003714">
    <property type="term" value="F:transcription corepressor activity"/>
    <property type="evidence" value="ECO:0007669"/>
    <property type="project" value="TreeGrafter"/>
</dbReference>
<feature type="compositionally biased region" description="Basic and acidic residues" evidence="10">
    <location>
        <begin position="2685"/>
        <end position="2701"/>
    </location>
</feature>
<feature type="compositionally biased region" description="Polar residues" evidence="10">
    <location>
        <begin position="1443"/>
        <end position="1463"/>
    </location>
</feature>
<feature type="region of interest" description="Disordered" evidence="10">
    <location>
        <begin position="1861"/>
        <end position="1905"/>
    </location>
</feature>
<feature type="compositionally biased region" description="Basic residues" evidence="10">
    <location>
        <begin position="511"/>
        <end position="522"/>
    </location>
</feature>
<feature type="compositionally biased region" description="Basic and acidic residues" evidence="10">
    <location>
        <begin position="224"/>
        <end position="242"/>
    </location>
</feature>
<evidence type="ECO:0000256" key="6">
    <source>
        <dbReference type="ARBA" id="ARBA00023054"/>
    </source>
</evidence>
<dbReference type="GO" id="GO:0032991">
    <property type="term" value="C:protein-containing complex"/>
    <property type="evidence" value="ECO:0007669"/>
    <property type="project" value="UniProtKB-ARBA"/>
</dbReference>
<feature type="compositionally biased region" description="Basic and acidic residues" evidence="10">
    <location>
        <begin position="2608"/>
        <end position="2617"/>
    </location>
</feature>
<keyword evidence="8" id="KW-0804">Transcription</keyword>
<feature type="compositionally biased region" description="Basic and acidic residues" evidence="10">
    <location>
        <begin position="1562"/>
        <end position="1575"/>
    </location>
</feature>
<dbReference type="GO" id="GO:0000122">
    <property type="term" value="P:negative regulation of transcription by RNA polymerase II"/>
    <property type="evidence" value="ECO:0007669"/>
    <property type="project" value="TreeGrafter"/>
</dbReference>
<evidence type="ECO:0000313" key="15">
    <source>
        <dbReference type="RefSeq" id="XP_022086193.1"/>
    </source>
</evidence>
<keyword evidence="3" id="KW-0678">Repressor</keyword>
<dbReference type="GO" id="GO:0003677">
    <property type="term" value="F:DNA binding"/>
    <property type="evidence" value="ECO:0007669"/>
    <property type="project" value="UniProtKB-KW"/>
</dbReference>
<feature type="compositionally biased region" description="Polar residues" evidence="10">
    <location>
        <begin position="1703"/>
        <end position="1719"/>
    </location>
</feature>
<evidence type="ECO:0000259" key="12">
    <source>
        <dbReference type="PROSITE" id="PS51293"/>
    </source>
</evidence>
<keyword evidence="6" id="KW-0175">Coiled coil</keyword>
<dbReference type="GO" id="GO:0005654">
    <property type="term" value="C:nucleoplasm"/>
    <property type="evidence" value="ECO:0007669"/>
    <property type="project" value="UniProtKB-ARBA"/>
</dbReference>
<dbReference type="Gene3D" id="1.20.58.1880">
    <property type="match status" value="1"/>
</dbReference>
<evidence type="ECO:0000256" key="4">
    <source>
        <dbReference type="ARBA" id="ARBA00022737"/>
    </source>
</evidence>
<keyword evidence="9" id="KW-0539">Nucleus</keyword>
<dbReference type="FunFam" id="1.10.10.60:FF:000026">
    <property type="entry name" value="Nuclear receptor corepressor 2 isoform 1"/>
    <property type="match status" value="1"/>
</dbReference>
<feature type="compositionally biased region" description="Basic and acidic residues" evidence="10">
    <location>
        <begin position="1729"/>
        <end position="1740"/>
    </location>
</feature>
<feature type="compositionally biased region" description="Basic and acidic residues" evidence="10">
    <location>
        <begin position="979"/>
        <end position="1005"/>
    </location>
</feature>
<feature type="compositionally biased region" description="Polar residues" evidence="10">
    <location>
        <begin position="2311"/>
        <end position="2336"/>
    </location>
</feature>
<name>A0A8B7XZ58_ACAPL</name>
<feature type="compositionally biased region" description="Basic and acidic residues" evidence="10">
    <location>
        <begin position="536"/>
        <end position="624"/>
    </location>
</feature>
<feature type="region of interest" description="Disordered" evidence="10">
    <location>
        <begin position="1921"/>
        <end position="1992"/>
    </location>
</feature>
<feature type="compositionally biased region" description="Polar residues" evidence="10">
    <location>
        <begin position="2380"/>
        <end position="2389"/>
    </location>
</feature>
<feature type="domain" description="SANT" evidence="12">
    <location>
        <begin position="790"/>
        <end position="841"/>
    </location>
</feature>
<feature type="compositionally biased region" description="Low complexity" evidence="10">
    <location>
        <begin position="1146"/>
        <end position="1161"/>
    </location>
</feature>
<feature type="region of interest" description="Disordered" evidence="10">
    <location>
        <begin position="511"/>
        <end position="643"/>
    </location>
</feature>
<gene>
    <name evidence="15" type="primary">LOC110976857</name>
</gene>
<feature type="compositionally biased region" description="Polar residues" evidence="10">
    <location>
        <begin position="863"/>
        <end position="873"/>
    </location>
</feature>
<dbReference type="Pfam" id="PF00249">
    <property type="entry name" value="Myb_DNA-binding"/>
    <property type="match status" value="1"/>
</dbReference>
<dbReference type="PROSITE" id="PS51294">
    <property type="entry name" value="HTH_MYB"/>
    <property type="match status" value="1"/>
</dbReference>
<dbReference type="InterPro" id="IPR017884">
    <property type="entry name" value="SANT_dom"/>
</dbReference>
<dbReference type="PANTHER" id="PTHR13992:SF39">
    <property type="entry name" value="SMRTER, ISOFORM G"/>
    <property type="match status" value="1"/>
</dbReference>
<feature type="compositionally biased region" description="Polar residues" evidence="10">
    <location>
        <begin position="2872"/>
        <end position="2883"/>
    </location>
</feature>
<feature type="region of interest" description="Disordered" evidence="10">
    <location>
        <begin position="2008"/>
        <end position="2121"/>
    </location>
</feature>
<feature type="compositionally biased region" description="Polar residues" evidence="10">
    <location>
        <begin position="625"/>
        <end position="643"/>
    </location>
</feature>
<evidence type="ECO:0000256" key="5">
    <source>
        <dbReference type="ARBA" id="ARBA00023015"/>
    </source>
</evidence>
<keyword evidence="14" id="KW-1185">Reference proteome</keyword>
<keyword evidence="4" id="KW-0677">Repeat</keyword>
<feature type="domain" description="Myb-like" evidence="11">
    <location>
        <begin position="793"/>
        <end position="837"/>
    </location>
</feature>
<evidence type="ECO:0000256" key="2">
    <source>
        <dbReference type="ARBA" id="ARBA00010097"/>
    </source>
</evidence>
<feature type="domain" description="SANT" evidence="12">
    <location>
        <begin position="454"/>
        <end position="505"/>
    </location>
</feature>
<feature type="compositionally biased region" description="Low complexity" evidence="10">
    <location>
        <begin position="2523"/>
        <end position="2535"/>
    </location>
</feature>
<feature type="compositionally biased region" description="Polar residues" evidence="10">
    <location>
        <begin position="1809"/>
        <end position="1819"/>
    </location>
</feature>
<feature type="compositionally biased region" description="Polar residues" evidence="10">
    <location>
        <begin position="2156"/>
        <end position="2193"/>
    </location>
</feature>
<dbReference type="KEGG" id="aplc:110976857"/>
<feature type="compositionally biased region" description="Pro residues" evidence="10">
    <location>
        <begin position="1406"/>
        <end position="1422"/>
    </location>
</feature>
<feature type="region of interest" description="Disordered" evidence="10">
    <location>
        <begin position="2133"/>
        <end position="2617"/>
    </location>
</feature>
<dbReference type="SUPFAM" id="SSF46689">
    <property type="entry name" value="Homeodomain-like"/>
    <property type="match status" value="2"/>
</dbReference>
<feature type="region of interest" description="Disordered" evidence="10">
    <location>
        <begin position="2656"/>
        <end position="2802"/>
    </location>
</feature>
<reference evidence="15" key="1">
    <citation type="submission" date="2025-08" db="UniProtKB">
        <authorList>
            <consortium name="RefSeq"/>
        </authorList>
    </citation>
    <scope>IDENTIFICATION</scope>
</reference>
<dbReference type="InterPro" id="IPR017930">
    <property type="entry name" value="Myb_dom"/>
</dbReference>
<feature type="compositionally biased region" description="Polar residues" evidence="10">
    <location>
        <begin position="2133"/>
        <end position="2147"/>
    </location>
</feature>
<feature type="compositionally biased region" description="Low complexity" evidence="10">
    <location>
        <begin position="1230"/>
        <end position="1243"/>
    </location>
</feature>
<keyword evidence="7" id="KW-0238">DNA-binding</keyword>
<feature type="compositionally biased region" description="Polar residues" evidence="10">
    <location>
        <begin position="2702"/>
        <end position="2712"/>
    </location>
</feature>
<feature type="compositionally biased region" description="Basic and acidic residues" evidence="10">
    <location>
        <begin position="1965"/>
        <end position="1975"/>
    </location>
</feature>
<feature type="region of interest" description="Disordered" evidence="10">
    <location>
        <begin position="1789"/>
        <end position="1847"/>
    </location>
</feature>
<evidence type="ECO:0000256" key="8">
    <source>
        <dbReference type="ARBA" id="ARBA00023163"/>
    </source>
</evidence>
<dbReference type="FunFam" id="1.20.5.430:FF:000001">
    <property type="entry name" value="Nuclear receptor corepressor 2 isoform 1"/>
    <property type="match status" value="1"/>
</dbReference>
<feature type="region of interest" description="Disordered" evidence="10">
    <location>
        <begin position="1"/>
        <end position="39"/>
    </location>
</feature>
<feature type="compositionally biased region" description="Polar residues" evidence="10">
    <location>
        <begin position="2426"/>
        <end position="2465"/>
    </location>
</feature>
<dbReference type="SMART" id="SM00717">
    <property type="entry name" value="SANT"/>
    <property type="match status" value="2"/>
</dbReference>
<feature type="region of interest" description="Disordered" evidence="10">
    <location>
        <begin position="222"/>
        <end position="254"/>
    </location>
</feature>
<evidence type="ECO:0000313" key="14">
    <source>
        <dbReference type="Proteomes" id="UP000694845"/>
    </source>
</evidence>
<feature type="compositionally biased region" description="Polar residues" evidence="10">
    <location>
        <begin position="2245"/>
        <end position="2262"/>
    </location>
</feature>
<evidence type="ECO:0000256" key="10">
    <source>
        <dbReference type="SAM" id="MobiDB-lite"/>
    </source>
</evidence>
<dbReference type="GeneID" id="110976857"/>
<feature type="compositionally biased region" description="Basic and acidic residues" evidence="10">
    <location>
        <begin position="1351"/>
        <end position="1367"/>
    </location>
</feature>
<feature type="compositionally biased region" description="Polar residues" evidence="10">
    <location>
        <begin position="2745"/>
        <end position="2802"/>
    </location>
</feature>
<feature type="compositionally biased region" description="Low complexity" evidence="10">
    <location>
        <begin position="2356"/>
        <end position="2379"/>
    </location>
</feature>
<dbReference type="Gene3D" id="1.20.5.430">
    <property type="match status" value="1"/>
</dbReference>
<evidence type="ECO:0000259" key="11">
    <source>
        <dbReference type="PROSITE" id="PS50090"/>
    </source>
</evidence>
<feature type="region of interest" description="Disordered" evidence="10">
    <location>
        <begin position="90"/>
        <end position="197"/>
    </location>
</feature>
<feature type="compositionally biased region" description="Low complexity" evidence="10">
    <location>
        <begin position="2495"/>
        <end position="2506"/>
    </location>
</feature>
<feature type="compositionally biased region" description="Basic and acidic residues" evidence="10">
    <location>
        <begin position="2057"/>
        <end position="2086"/>
    </location>
</feature>
<accession>A0A8B7XZ58</accession>
<dbReference type="InterPro" id="IPR001005">
    <property type="entry name" value="SANT/Myb"/>
</dbReference>
<evidence type="ECO:0000256" key="3">
    <source>
        <dbReference type="ARBA" id="ARBA00022491"/>
    </source>
</evidence>
<organism evidence="14 15">
    <name type="scientific">Acanthaster planci</name>
    <name type="common">Crown-of-thorns starfish</name>
    <dbReference type="NCBI Taxonomy" id="133434"/>
    <lineage>
        <taxon>Eukaryota</taxon>
        <taxon>Metazoa</taxon>
        <taxon>Echinodermata</taxon>
        <taxon>Eleutherozoa</taxon>
        <taxon>Asterozoa</taxon>
        <taxon>Asteroidea</taxon>
        <taxon>Valvatacea</taxon>
        <taxon>Valvatida</taxon>
        <taxon>Acanthasteridae</taxon>
        <taxon>Acanthaster</taxon>
    </lineage>
</organism>
<feature type="compositionally biased region" description="Polar residues" evidence="10">
    <location>
        <begin position="182"/>
        <end position="194"/>
    </location>
</feature>
<proteinExistence type="inferred from homology"/>
<feature type="region of interest" description="Disordered" evidence="10">
    <location>
        <begin position="2816"/>
        <end position="2883"/>
    </location>
</feature>
<feature type="region of interest" description="Disordered" evidence="10">
    <location>
        <begin position="1211"/>
        <end position="1337"/>
    </location>
</feature>
<feature type="compositionally biased region" description="Low complexity" evidence="10">
    <location>
        <begin position="2816"/>
        <end position="2830"/>
    </location>
</feature>
<dbReference type="Pfam" id="PF15784">
    <property type="entry name" value="GPS2_interact"/>
    <property type="match status" value="1"/>
</dbReference>
<evidence type="ECO:0000256" key="1">
    <source>
        <dbReference type="ARBA" id="ARBA00004123"/>
    </source>
</evidence>
<keyword evidence="5" id="KW-0805">Transcription regulation</keyword>
<feature type="compositionally biased region" description="Basic and acidic residues" evidence="10">
    <location>
        <begin position="2198"/>
        <end position="2216"/>
    </location>
</feature>
<comment type="similarity">
    <text evidence="2">Belongs to the N-CoR nuclear receptor corepressors family.</text>
</comment>
<dbReference type="PROSITE" id="PS50090">
    <property type="entry name" value="MYB_LIKE"/>
    <property type="match status" value="1"/>
</dbReference>
<feature type="compositionally biased region" description="Polar residues" evidence="10">
    <location>
        <begin position="1213"/>
        <end position="1229"/>
    </location>
</feature>
<feature type="compositionally biased region" description="Low complexity" evidence="10">
    <location>
        <begin position="2398"/>
        <end position="2417"/>
    </location>
</feature>
<dbReference type="InterPro" id="IPR051571">
    <property type="entry name" value="N-CoR_corepressor"/>
</dbReference>
<feature type="region of interest" description="Disordered" evidence="10">
    <location>
        <begin position="1349"/>
        <end position="1575"/>
    </location>
</feature>
<dbReference type="PANTHER" id="PTHR13992">
    <property type="entry name" value="NUCLEAR RECEPTOR CO-REPRESSOR RELATED NCOR"/>
    <property type="match status" value="1"/>
</dbReference>
<feature type="compositionally biased region" description="Polar residues" evidence="10">
    <location>
        <begin position="2545"/>
        <end position="2575"/>
    </location>
</feature>
<dbReference type="RefSeq" id="XP_022086193.1">
    <property type="nucleotide sequence ID" value="XM_022230501.1"/>
</dbReference>
<comment type="subcellular location">
    <subcellularLocation>
        <location evidence="1">Nucleus</location>
    </subcellularLocation>
</comment>
<evidence type="ECO:0000256" key="9">
    <source>
        <dbReference type="ARBA" id="ARBA00023242"/>
    </source>
</evidence>
<feature type="compositionally biased region" description="Pro residues" evidence="10">
    <location>
        <begin position="1795"/>
        <end position="1804"/>
    </location>
</feature>
<dbReference type="CDD" id="cd00167">
    <property type="entry name" value="SANT"/>
    <property type="match status" value="2"/>
</dbReference>
<feature type="compositionally biased region" description="Basic and acidic residues" evidence="10">
    <location>
        <begin position="1244"/>
        <end position="1265"/>
    </location>
</feature>
<feature type="region of interest" description="Disordered" evidence="10">
    <location>
        <begin position="855"/>
        <end position="1188"/>
    </location>
</feature>
<dbReference type="OrthoDB" id="10258692at2759"/>
<feature type="compositionally biased region" description="Acidic residues" evidence="10">
    <location>
        <begin position="875"/>
        <end position="893"/>
    </location>
</feature>
<feature type="domain" description="HTH myb-type" evidence="13">
    <location>
        <begin position="794"/>
        <end position="841"/>
    </location>
</feature>
<dbReference type="InterPro" id="IPR031557">
    <property type="entry name" value="N-CoR_GPS2_interact"/>
</dbReference>
<dbReference type="Proteomes" id="UP000694845">
    <property type="component" value="Unplaced"/>
</dbReference>
<protein>
    <submittedName>
        <fullName evidence="15">Nuclear receptor corepressor 1-like isoform X1</fullName>
    </submittedName>
</protein>
<evidence type="ECO:0000259" key="13">
    <source>
        <dbReference type="PROSITE" id="PS51294"/>
    </source>
</evidence>
<dbReference type="GO" id="GO:0000785">
    <property type="term" value="C:chromatin"/>
    <property type="evidence" value="ECO:0007669"/>
    <property type="project" value="TreeGrafter"/>
</dbReference>
<feature type="region of interest" description="Disordered" evidence="10">
    <location>
        <begin position="1703"/>
        <end position="1752"/>
    </location>
</feature>
<dbReference type="InterPro" id="IPR009057">
    <property type="entry name" value="Homeodomain-like_sf"/>
</dbReference>
<dbReference type="Gene3D" id="1.10.10.60">
    <property type="entry name" value="Homeodomain-like"/>
    <property type="match status" value="1"/>
</dbReference>
<sequence>MANRQPPERAPSGQPLTDTMSHYKRPRPQSPQTHRDIPQGYIYVAADQQRFPMTAAGQHYSLYPPQAARHQELAAVDYRDQRGDQFNIRRRPSLLSEFQGHTGTERERGNEYYSFEPVRAPPVTTQTETESVLAPKRPRLSMESQEDVKPIRPVPLASDPRLHIAQPEIKKEQPYFPKVENVSPTPIEQESPSKVSKEGLIQSMERVDREIAKVDSQISKLKKKQQELEERAAKPPQTDKPESPGSLIPEPKQQNLIQVIYAENRRKAEAAHKMLANLGPGNDLPMYNQPSDSEQYQENLKTNLEMRRKLILFFKRRNSARKMRERYLCQRYDYLFDKWEKRMEQLENNPKRKAKDAKVREYFEKQFPEIRKQREQQERFSRAGTRSSWGNIARSDAELAEIVDGLNEQEANDRHIRSLAVVPPLLFDAEQRKVKFINKNGLVEDPLKEHKDRLRINIWDDEEKEIFREKFILHPKNFQLVASFLERKSIADCVLYYYQTKKNESYKQMLRKSHVNKRKKGFPPKASVSRQQQAEIEVKEEKDKDAEESSDQSKDKDKSAKDKDKVKEEPKDTKEDLKEDKQEAKKEKGEEAESDKMEVDSKDKKSEMMSEKGEGSSNGSKDRNGSTPAKTDQSASDSSPNTCSLCKNQLDTYSLSRPVNESNCDMFGVNKTEVTPNMRVCSRCRCRSIKRRWVRGHRPQNRSSRCPMPFCKTPRRRVRRLKSLPAKWAELPHNHKKGICEELGLPVDQITNKCCAACFNRIARKLGADGTELEASGTTPPSDGQEPVINETSRWTEEEMEIAKDGLLKHGRDWASISKAVGTKTEAQCKNFYFNYKRKFNLEQILEEHNRKAKVEREHRISTTESTVSTLTAMSDDDDDSMMFSDEENDADNDMGSSDTDSASENDGDSLSRKLKKGEGGEAGLGGTEPMEVGGPSIASVAVTVGGAGDNKGSLPDTGHDKNQSGNDKGGGRASDNPEGARRDVGNTEQKAEQPKDVDAAKKTTAEPQQPPRPSSQADQPSLNAEMLPSRAELPLGPPRPSSQPEQPSLNAEMLPSRAELPPGPTRPRDEDDSSATCSADEGQSHEDVEAVVIQEPTNSSLMPLTRRALESQGQSACDKVSSSDEKRFFHHHQLPANRDRLGELSSSSQPPSQPQVQTQQDGRQARMGISGDAGSSGKPNPTLAEFLGMEGKEVNNIKDLIDSAIDKHLGKATSSASSPGQQDSVTGNPSSLSDSRRSPASAKDLKESQEGRRSSESMYREMHSGRSTPWADSSEGKDRRIPASRGEPGVAYVSPHISHTSQVHHRTQQQQQKSLQERDVYEVGSSHPDIPSMRYPGRAISQALYPGARYPRDAHGDMYPDRDQHPHVSSPPGVPTGARPPRSGSPFALVPMDRASQSQQQHRAIPPPRSTKANVPPPPPLINKLSPKPIKTEKPSPLGQLHSGSITQGTPINFSTAANPPSSRYERTPAGYDGLLVKGQPSATSPRQEGVGGGGSITQGTPINRGGRELPGGSIVRGVPMQPPLHEPSGSKGSSMNHESQRATPGAYEAGTTRSTPVTYEGERPRVTQSGSRHEQLMHRVTIYDNPLARRSPVYVDTSGTVRASNPFERPMPHLPVDASAMYLARHQDYMNSLMARSSQPDTTSFNSSKETLAGDFATAKQMSQRTSTIAGDYATAKQMSQQQQQQQQQQLSHQLVGQPITQQMAQQMSQSVGQPRGSQYPPATTAKDSRLSPRRESPMSKNFQPGQQQVLDQQIQQQMLQYASVTPHGQIVYGMYIHPSHSHLLAQHYPGGIPSPHPPHPSISPHTTQAHPSSQHPAHTDRRTTSPMQQQQQQQREVTSPAEHYTQQQAVNLSHRWPAPQGAGAVRFKHPPRGSSPGAHPGSGVHPVTHPGSFPSTSSHAVTAAHSISTVHPAYSSHPGAHLVGTSHPGPHHMIAGAIGGSIMRGTPIRPPPSITMGTPNPELREETPRSRAESTSGSGGSKSPGAASGSEAFRTLVHVAASAETLGTAQEKEARRMQQASQESRERDASSSSESHGYPRRPYSAGSSHSGPGQERRISTSSESKERKEAGRHSEQQRNHSIEPDASAIFAALFEKDKQTPRVSPEDESVSSSRPLTAANLIDVIITRSINQPMHDNQDPATDSDSGDGLSIGRNTGTSNEKCGKTVSDSDSLQPENGDSNVPSSSTERSPSAAKDPKQQEKETGGDQQERPQESLVPVTSPSPPQPMTLAEHIDTIISMGYNKTEQMSQTSAPGSSTIAKRDRGKTSGVDTTESRDQGPSSSSPRARYRTPDSEVGSTNDAARRSSPVASSLQSMHCARSSTSDSRVRSQLMSYAGSAEPSINSSKEGSPRSRTASTASDISSASASPASARPDSYSNRVSSQWSSRKDQEATSAGRVSRSSSEQSREASPVSVSDMAPSAASWQRKYQQEGNGADSSENASRGSQPQFRVHSSQSTSPHQGESWGVADSNRPPSRSRRRDSPKTIVEPGSSSSSVLDAASSSEDRARFTPGPAESGVSDSQRQLSSSLSDTKSRPEAESSRGSNPAPQSTSQEYNSESPVQPTESMSQMRQCLMGAAQSLVNRSPKHGHPSMLPSSSHGRQPQRKDTSVFRFDLQRSIDRMIESQVRMEAPVRMDTKVTKMDDYVTQLVEAEMSSSRSSPQRCDSRESTSTAESGGLEVDESRLSDVSDLDNHEAESVQQPNVSQQHMRGASPRLPSRDSREGEAAPSSTPVDGSLRLSVGSSSCMSSNRASGVTSPNMAGQSQPDLCNQPSQSVPTSCPSPASQHGFPTSGTGQAGNQFAYSALSFRSAAGASPAATSSATSSTQNHLASAHLRIPSPHLGPTRGPSPVPGPGISCVRDREPAPLLSSQYETLSDSD</sequence>
<dbReference type="PROSITE" id="PS51293">
    <property type="entry name" value="SANT"/>
    <property type="match status" value="2"/>
</dbReference>
<evidence type="ECO:0000256" key="7">
    <source>
        <dbReference type="ARBA" id="ARBA00023125"/>
    </source>
</evidence>